<dbReference type="EMBL" id="VENC01000006">
    <property type="protein sequence ID" value="MTI98080.1"/>
    <property type="molecule type" value="Genomic_DNA"/>
</dbReference>
<evidence type="ECO:0008006" key="4">
    <source>
        <dbReference type="Google" id="ProtNLM"/>
    </source>
</evidence>
<protein>
    <recommendedName>
        <fullName evidence="4">Secreted protein</fullName>
    </recommendedName>
</protein>
<proteinExistence type="predicted"/>
<accession>A0A844HZ81</accession>
<feature type="signal peptide" evidence="1">
    <location>
        <begin position="1"/>
        <end position="31"/>
    </location>
</feature>
<reference evidence="2 3" key="1">
    <citation type="submission" date="2019-06" db="EMBL/GenBank/DDBJ databases">
        <title>Enrichment of Autotrophic Halophilic Microorganisms from Red Sea Brine Pool Using Microbial Electrosynthesis System.</title>
        <authorList>
            <person name="Alqahtani M.F."/>
            <person name="Bajracharya S."/>
            <person name="Katuri K.P."/>
            <person name="Ali M."/>
            <person name="Saikaly P.E."/>
        </authorList>
    </citation>
    <scope>NUCLEOTIDE SEQUENCE [LARGE SCALE GENOMIC DNA]</scope>
    <source>
        <strain evidence="2">MES15</strain>
    </source>
</reference>
<evidence type="ECO:0000313" key="2">
    <source>
        <dbReference type="EMBL" id="MTI98080.1"/>
    </source>
</evidence>
<dbReference type="Proteomes" id="UP000431462">
    <property type="component" value="Unassembled WGS sequence"/>
</dbReference>
<keyword evidence="1" id="KW-0732">Signal</keyword>
<comment type="caution">
    <text evidence="2">The sequence shown here is derived from an EMBL/GenBank/DDBJ whole genome shotgun (WGS) entry which is preliminary data.</text>
</comment>
<organism evidence="2 3">
    <name type="scientific">Marinobacter adhaerens</name>
    <dbReference type="NCBI Taxonomy" id="1033846"/>
    <lineage>
        <taxon>Bacteria</taxon>
        <taxon>Pseudomonadati</taxon>
        <taxon>Pseudomonadota</taxon>
        <taxon>Gammaproteobacteria</taxon>
        <taxon>Pseudomonadales</taxon>
        <taxon>Marinobacteraceae</taxon>
        <taxon>Marinobacter</taxon>
    </lineage>
</organism>
<gene>
    <name evidence="2" type="ORF">FH752_05610</name>
</gene>
<name>A0A844HZ81_9GAMM</name>
<dbReference type="AlphaFoldDB" id="A0A844HZ81"/>
<evidence type="ECO:0000256" key="1">
    <source>
        <dbReference type="SAM" id="SignalP"/>
    </source>
</evidence>
<sequence>MVLKIRMSAKNRPIISLLLSLLLVISAPAFALSKVAGGQAEPAMADCGTMMMDQTEDTAYSSDTEPDCVSAPEMACPSATGPVKCGVNVSFALLPGHSIGFTDTGSQTVLIGRAALYQNPFLASITPPPEHHS</sequence>
<feature type="chain" id="PRO_5032560670" description="Secreted protein" evidence="1">
    <location>
        <begin position="32"/>
        <end position="133"/>
    </location>
</feature>
<evidence type="ECO:0000313" key="3">
    <source>
        <dbReference type="Proteomes" id="UP000431462"/>
    </source>
</evidence>